<evidence type="ECO:0000259" key="1">
    <source>
        <dbReference type="Pfam" id="PF10551"/>
    </source>
</evidence>
<proteinExistence type="predicted"/>
<keyword evidence="3" id="KW-1185">Reference proteome</keyword>
<dbReference type="AlphaFoldDB" id="A0A834T984"/>
<accession>A0A834T984</accession>
<dbReference type="OrthoDB" id="1435110at2759"/>
<name>A0A834T984_9FABA</name>
<feature type="domain" description="MULE transposase" evidence="1">
    <location>
        <begin position="1"/>
        <end position="70"/>
    </location>
</feature>
<evidence type="ECO:0000313" key="2">
    <source>
        <dbReference type="EMBL" id="KAF7812264.1"/>
    </source>
</evidence>
<evidence type="ECO:0000313" key="3">
    <source>
        <dbReference type="Proteomes" id="UP000634136"/>
    </source>
</evidence>
<comment type="caution">
    <text evidence="2">The sequence shown here is derived from an EMBL/GenBank/DDBJ whole genome shotgun (WGS) entry which is preliminary data.</text>
</comment>
<organism evidence="2 3">
    <name type="scientific">Senna tora</name>
    <dbReference type="NCBI Taxonomy" id="362788"/>
    <lineage>
        <taxon>Eukaryota</taxon>
        <taxon>Viridiplantae</taxon>
        <taxon>Streptophyta</taxon>
        <taxon>Embryophyta</taxon>
        <taxon>Tracheophyta</taxon>
        <taxon>Spermatophyta</taxon>
        <taxon>Magnoliopsida</taxon>
        <taxon>eudicotyledons</taxon>
        <taxon>Gunneridae</taxon>
        <taxon>Pentapetalae</taxon>
        <taxon>rosids</taxon>
        <taxon>fabids</taxon>
        <taxon>Fabales</taxon>
        <taxon>Fabaceae</taxon>
        <taxon>Caesalpinioideae</taxon>
        <taxon>Cassia clade</taxon>
        <taxon>Senna</taxon>
    </lineage>
</organism>
<reference evidence="2" key="1">
    <citation type="submission" date="2020-09" db="EMBL/GenBank/DDBJ databases">
        <title>Genome-Enabled Discovery of Anthraquinone Biosynthesis in Senna tora.</title>
        <authorList>
            <person name="Kang S.-H."/>
            <person name="Pandey R.P."/>
            <person name="Lee C.-M."/>
            <person name="Sim J.-S."/>
            <person name="Jeong J.-T."/>
            <person name="Choi B.-S."/>
            <person name="Jung M."/>
            <person name="Ginzburg D."/>
            <person name="Zhao K."/>
            <person name="Won S.Y."/>
            <person name="Oh T.-J."/>
            <person name="Yu Y."/>
            <person name="Kim N.-H."/>
            <person name="Lee O.R."/>
            <person name="Lee T.-H."/>
            <person name="Bashyal P."/>
            <person name="Kim T.-S."/>
            <person name="Lee W.-H."/>
            <person name="Kawkins C."/>
            <person name="Kim C.-K."/>
            <person name="Kim J.S."/>
            <person name="Ahn B.O."/>
            <person name="Rhee S.Y."/>
            <person name="Sohng J.K."/>
        </authorList>
    </citation>
    <scope>NUCLEOTIDE SEQUENCE</scope>
    <source>
        <tissue evidence="2">Leaf</tissue>
    </source>
</reference>
<dbReference type="PANTHER" id="PTHR31973:SF187">
    <property type="entry name" value="MUTATOR TRANSPOSASE MUDRA PROTEIN"/>
    <property type="match status" value="1"/>
</dbReference>
<dbReference type="EMBL" id="JAAIUW010000010">
    <property type="protein sequence ID" value="KAF7812264.1"/>
    <property type="molecule type" value="Genomic_DNA"/>
</dbReference>
<gene>
    <name evidence="2" type="ORF">G2W53_033240</name>
</gene>
<protein>
    <recommendedName>
        <fullName evidence="1">MULE transposase domain-containing protein</fullName>
    </recommendedName>
</protein>
<dbReference type="Proteomes" id="UP000634136">
    <property type="component" value="Unassembled WGS sequence"/>
</dbReference>
<sequence>MDGTFMKGYYGGEVLTAVSQDGNDGFYVIAYAIVDVESRDTWSWFITQLLEDLGPGSKSGITFVSDQQKVM</sequence>
<dbReference type="PANTHER" id="PTHR31973">
    <property type="entry name" value="POLYPROTEIN, PUTATIVE-RELATED"/>
    <property type="match status" value="1"/>
</dbReference>
<dbReference type="Pfam" id="PF10551">
    <property type="entry name" value="MULE"/>
    <property type="match status" value="1"/>
</dbReference>
<dbReference type="InterPro" id="IPR018289">
    <property type="entry name" value="MULE_transposase_dom"/>
</dbReference>